<gene>
    <name evidence="4" type="ORF">MNBD_GAMMA12-1702</name>
</gene>
<proteinExistence type="predicted"/>
<feature type="transmembrane region" description="Helical" evidence="3">
    <location>
        <begin position="155"/>
        <end position="172"/>
    </location>
</feature>
<keyword evidence="3" id="KW-0812">Transmembrane</keyword>
<sequence length="650" mass="75860">MTHNIRRKPQIVFTLLLIGLLGLTLYLYATGLPGRFMLDDETNLYRLNLLNNNQSLDSLVTYIADGLSSALGRPISLLSFAAQFYSWPNDPGAFKYINIMIHLLNGILILILSRQLFRFMRIDSTYSLFYALGISALWLLHPIQISTVLYIVQRMTQLSCFFMLLGMICYFHGRKQLIDKPLRVAAPLLWMSLGIGAGGILAILSKENGILLPFYVLAIEFTLLQNTPLQNNPRPRLWRYWRNLFLYFPVLLLVLYLAYSFNTFIANYHHREFNMLERVLTESRVLSHYIFKIFVIQPSSYGLFQDDFTLSKSLINPITTLFSVVFMLGLITLGFIYRQRQPVLAFVIFWFFISHILESGFIPLEIYFEHRNYLALFSLALGTVLFCAWLFKRIQSKLIVSVSVVTVCAWLLIMLVVTAQEISLWGKPLLQAQIWGKERPWSKRAQVTRVNVYALYGQYKKASSSLHELFEKFPRNAEIYFSLFQLQCLDQRITMYDFDGILKRLEKSKTSYAAITTLAKIMLLKEQKKCAGLNNSQLEKLLSVLIVNKRFSSQLADLYFLKARFYLLDKALAKALYFLDLSWKKQPRMMVKMYQIQVYAYQKQYKTSYQHIMTAKKYLKSHFKERFLFQEELGKWEKLISTALSKDLTK</sequence>
<feature type="transmembrane region" description="Helical" evidence="3">
    <location>
        <begin position="373"/>
        <end position="391"/>
    </location>
</feature>
<feature type="transmembrane region" description="Helical" evidence="3">
    <location>
        <begin position="125"/>
        <end position="143"/>
    </location>
</feature>
<dbReference type="PANTHER" id="PTHR44227:SF3">
    <property type="entry name" value="PROTEIN O-MANNOSYL-TRANSFERASE TMTC4"/>
    <property type="match status" value="1"/>
</dbReference>
<feature type="transmembrane region" description="Helical" evidence="3">
    <location>
        <begin position="184"/>
        <end position="204"/>
    </location>
</feature>
<reference evidence="4" key="1">
    <citation type="submission" date="2018-06" db="EMBL/GenBank/DDBJ databases">
        <authorList>
            <person name="Zhirakovskaya E."/>
        </authorList>
    </citation>
    <scope>NUCLEOTIDE SEQUENCE</scope>
</reference>
<dbReference type="EMBL" id="UOFL01000036">
    <property type="protein sequence ID" value="VAW72298.1"/>
    <property type="molecule type" value="Genomic_DNA"/>
</dbReference>
<dbReference type="PANTHER" id="PTHR44227">
    <property type="match status" value="1"/>
</dbReference>
<keyword evidence="3" id="KW-1133">Transmembrane helix</keyword>
<keyword evidence="3" id="KW-0472">Membrane</keyword>
<dbReference type="AlphaFoldDB" id="A0A3B0XVH1"/>
<protein>
    <recommendedName>
        <fullName evidence="5">Tetratricopeptide repeat protein</fullName>
    </recommendedName>
</protein>
<evidence type="ECO:0000256" key="3">
    <source>
        <dbReference type="SAM" id="Phobius"/>
    </source>
</evidence>
<evidence type="ECO:0000313" key="4">
    <source>
        <dbReference type="EMBL" id="VAW72298.1"/>
    </source>
</evidence>
<keyword evidence="2" id="KW-0802">TPR repeat</keyword>
<feature type="transmembrane region" description="Helical" evidence="3">
    <location>
        <begin position="398"/>
        <end position="419"/>
    </location>
</feature>
<organism evidence="4">
    <name type="scientific">hydrothermal vent metagenome</name>
    <dbReference type="NCBI Taxonomy" id="652676"/>
    <lineage>
        <taxon>unclassified sequences</taxon>
        <taxon>metagenomes</taxon>
        <taxon>ecological metagenomes</taxon>
    </lineage>
</organism>
<accession>A0A3B0XVH1</accession>
<feature type="transmembrane region" description="Helical" evidence="3">
    <location>
        <begin position="240"/>
        <end position="259"/>
    </location>
</feature>
<feature type="transmembrane region" description="Helical" evidence="3">
    <location>
        <begin position="314"/>
        <end position="336"/>
    </location>
</feature>
<dbReference type="InterPro" id="IPR052346">
    <property type="entry name" value="O-mannosyl-transferase_TMTC"/>
</dbReference>
<feature type="transmembrane region" description="Helical" evidence="3">
    <location>
        <begin position="12"/>
        <end position="29"/>
    </location>
</feature>
<evidence type="ECO:0000256" key="1">
    <source>
        <dbReference type="ARBA" id="ARBA00022737"/>
    </source>
</evidence>
<name>A0A3B0XVH1_9ZZZZ</name>
<feature type="transmembrane region" description="Helical" evidence="3">
    <location>
        <begin position="93"/>
        <end position="113"/>
    </location>
</feature>
<evidence type="ECO:0000256" key="2">
    <source>
        <dbReference type="ARBA" id="ARBA00022803"/>
    </source>
</evidence>
<evidence type="ECO:0008006" key="5">
    <source>
        <dbReference type="Google" id="ProtNLM"/>
    </source>
</evidence>
<feature type="transmembrane region" description="Helical" evidence="3">
    <location>
        <begin position="210"/>
        <end position="228"/>
    </location>
</feature>
<keyword evidence="1" id="KW-0677">Repeat</keyword>
<feature type="transmembrane region" description="Helical" evidence="3">
    <location>
        <begin position="343"/>
        <end position="367"/>
    </location>
</feature>